<dbReference type="PROSITE" id="PS51352">
    <property type="entry name" value="THIOREDOXIN_2"/>
    <property type="match status" value="1"/>
</dbReference>
<gene>
    <name evidence="8" type="ORF">Dda_0375</name>
</gene>
<dbReference type="GO" id="GO:0005739">
    <property type="term" value="C:mitochondrion"/>
    <property type="evidence" value="ECO:0007669"/>
    <property type="project" value="GOC"/>
</dbReference>
<dbReference type="InterPro" id="IPR010989">
    <property type="entry name" value="SNARE"/>
</dbReference>
<dbReference type="PANTHER" id="PTHR12151:SF5">
    <property type="entry name" value="AT19154P"/>
    <property type="match status" value="1"/>
</dbReference>
<evidence type="ECO:0000256" key="3">
    <source>
        <dbReference type="PIRSR" id="PIRSR603782-1"/>
    </source>
</evidence>
<feature type="binding site" evidence="3">
    <location>
        <position position="562"/>
    </location>
    <ligand>
        <name>Cu cation</name>
        <dbReference type="ChEBI" id="CHEBI:23378"/>
    </ligand>
</feature>
<feature type="domain" description="T-SNARE coiled-coil homology" evidence="6">
    <location>
        <begin position="230"/>
        <end position="292"/>
    </location>
</feature>
<comment type="caution">
    <text evidence="8">The sequence shown here is derived from an EMBL/GenBank/DDBJ whole genome shotgun (WGS) entry which is preliminary data.</text>
</comment>
<dbReference type="InterPro" id="IPR013766">
    <property type="entry name" value="Thioredoxin_domain"/>
</dbReference>
<keyword evidence="2 3" id="KW-0186">Copper</keyword>
<dbReference type="GO" id="GO:0016192">
    <property type="term" value="P:vesicle-mediated transport"/>
    <property type="evidence" value="ECO:0007669"/>
    <property type="project" value="InterPro"/>
</dbReference>
<dbReference type="GO" id="GO:0045454">
    <property type="term" value="P:cell redox homeostasis"/>
    <property type="evidence" value="ECO:0007669"/>
    <property type="project" value="UniProtKB-ARBA"/>
</dbReference>
<reference evidence="8" key="1">
    <citation type="submission" date="2023-01" db="EMBL/GenBank/DDBJ databases">
        <title>The chitinases involved in constricting ring structure development in the nematode-trapping fungus Drechslerella dactyloides.</title>
        <authorList>
            <person name="Wang R."/>
            <person name="Zhang L."/>
            <person name="Tang P."/>
            <person name="Li S."/>
            <person name="Liang L."/>
        </authorList>
    </citation>
    <scope>NUCLEOTIDE SEQUENCE</scope>
    <source>
        <strain evidence="8">YMF1.00031</strain>
    </source>
</reference>
<dbReference type="SUPFAM" id="SSF47661">
    <property type="entry name" value="t-snare proteins"/>
    <property type="match status" value="1"/>
</dbReference>
<sequence>MTVQDRTLEFRSCVTTATRRLPTASASRNNLLSGASAPLLANDGEKKRLSKGEFARQAAEIGRKITATTGKLERLALLAKRRTLFDDRPVEIAELTYIIKQDLSAINQSISSLQTLNKSNPPTQPQVGEHSKNVVVMLQGKLADVSVGFKEVLEVRTKNIQKGRERTENFVSTVKGGLDDQAQTLSKSHSPLYSTPSRTPLPQSDLLSLEPSVEQQQQQALLLEEQPADQSYLNSRSDAIAAIESTIHELGGIFAQLAEMVSQQTEMIQRIDANTEDVVSNVSGAQRELLKYWGRVSSNRWLVVKMSLRTTASGSHPPPAPLYDGISALTARLSPRAGVSAVSGPRTLTTRVTPVVAKHPRSSARAFSTTPRLHRWGIFKTVQQAEARHKSGPFSFRAGVLFVLTGIGLYSYFTFEKGRMERKRVTESHKSVGKAKIGGEFILMNQDGQRVADTEVRDGKFTLVYFGFTHCPDICPEELDKMAAMIDKVFEQRGKVLRPVFITCDPARDTPKVIKDYLAEFHPAMIGLTGTYDEIKDVCKKYRVYFSTPRDLEEGMDYLVDHSIYFYLMDPDGNFVEALGRQHTAQQAADIISTHIGDWRGPLKKDA</sequence>
<dbReference type="Pfam" id="PF11416">
    <property type="entry name" value="Syntaxin-5_N"/>
    <property type="match status" value="1"/>
</dbReference>
<dbReference type="FunFam" id="3.40.30.10:FF:000013">
    <property type="entry name" value="Blast:Protein SCO1 homolog, mitochondrial"/>
    <property type="match status" value="1"/>
</dbReference>
<keyword evidence="5" id="KW-0812">Transmembrane</keyword>
<evidence type="ECO:0000313" key="9">
    <source>
        <dbReference type="Proteomes" id="UP001221413"/>
    </source>
</evidence>
<keyword evidence="4" id="KW-1015">Disulfide bond</keyword>
<dbReference type="SMART" id="SM00397">
    <property type="entry name" value="t_SNARE"/>
    <property type="match status" value="1"/>
</dbReference>
<keyword evidence="9" id="KW-1185">Reference proteome</keyword>
<evidence type="ECO:0000256" key="1">
    <source>
        <dbReference type="ARBA" id="ARBA00010996"/>
    </source>
</evidence>
<feature type="binding site" evidence="3">
    <location>
        <position position="471"/>
    </location>
    <ligand>
        <name>Cu cation</name>
        <dbReference type="ChEBI" id="CHEBI:23378"/>
    </ligand>
</feature>
<dbReference type="SUPFAM" id="SSF52833">
    <property type="entry name" value="Thioredoxin-like"/>
    <property type="match status" value="1"/>
</dbReference>
<keyword evidence="5" id="KW-1133">Transmembrane helix</keyword>
<dbReference type="Pfam" id="PF02630">
    <property type="entry name" value="SCO1-SenC"/>
    <property type="match status" value="1"/>
</dbReference>
<dbReference type="CDD" id="cd15844">
    <property type="entry name" value="SNARE_syntaxin5"/>
    <property type="match status" value="1"/>
</dbReference>
<dbReference type="Proteomes" id="UP001221413">
    <property type="component" value="Unassembled WGS sequence"/>
</dbReference>
<evidence type="ECO:0000313" key="8">
    <source>
        <dbReference type="EMBL" id="KAJ6264232.1"/>
    </source>
</evidence>
<dbReference type="PROSITE" id="PS50192">
    <property type="entry name" value="T_SNARE"/>
    <property type="match status" value="1"/>
</dbReference>
<dbReference type="Gene3D" id="3.40.30.10">
    <property type="entry name" value="Glutaredoxin"/>
    <property type="match status" value="1"/>
</dbReference>
<dbReference type="InterPro" id="IPR000727">
    <property type="entry name" value="T_SNARE_dom"/>
</dbReference>
<evidence type="ECO:0000256" key="5">
    <source>
        <dbReference type="SAM" id="Phobius"/>
    </source>
</evidence>
<dbReference type="PANTHER" id="PTHR12151">
    <property type="entry name" value="ELECTRON TRANSPORT PROTIN SCO1/SENC FAMILY MEMBER"/>
    <property type="match status" value="1"/>
</dbReference>
<dbReference type="Gene3D" id="1.20.58.70">
    <property type="match status" value="1"/>
</dbReference>
<dbReference type="GO" id="GO:0016020">
    <property type="term" value="C:membrane"/>
    <property type="evidence" value="ECO:0007669"/>
    <property type="project" value="InterPro"/>
</dbReference>
<comment type="similarity">
    <text evidence="1">Belongs to the SCO1/2 family.</text>
</comment>
<dbReference type="EMBL" id="JAQGDS010000001">
    <property type="protein sequence ID" value="KAJ6264232.1"/>
    <property type="molecule type" value="Genomic_DNA"/>
</dbReference>
<evidence type="ECO:0000259" key="6">
    <source>
        <dbReference type="PROSITE" id="PS50192"/>
    </source>
</evidence>
<dbReference type="InterPro" id="IPR036249">
    <property type="entry name" value="Thioredoxin-like_sf"/>
</dbReference>
<proteinExistence type="inferred from homology"/>
<accession>A0AAD6NN07</accession>
<keyword evidence="5" id="KW-0472">Membrane</keyword>
<dbReference type="InterPro" id="IPR003782">
    <property type="entry name" value="SCO1/SenC"/>
</dbReference>
<feature type="disulfide bond" description="Redox-active" evidence="4">
    <location>
        <begin position="471"/>
        <end position="475"/>
    </location>
</feature>
<dbReference type="GO" id="GO:0033617">
    <property type="term" value="P:mitochondrial respiratory chain complex IV assembly"/>
    <property type="evidence" value="ECO:0007669"/>
    <property type="project" value="TreeGrafter"/>
</dbReference>
<feature type="domain" description="Thioredoxin" evidence="7">
    <location>
        <begin position="432"/>
        <end position="597"/>
    </location>
</feature>
<dbReference type="Pfam" id="PF05739">
    <property type="entry name" value="SNARE"/>
    <property type="match status" value="1"/>
</dbReference>
<keyword evidence="3" id="KW-0479">Metal-binding</keyword>
<protein>
    <submittedName>
        <fullName evidence="8">Syntaxin-5</fullName>
    </submittedName>
</protein>
<dbReference type="CDD" id="cd02968">
    <property type="entry name" value="SCO"/>
    <property type="match status" value="1"/>
</dbReference>
<feature type="binding site" evidence="3">
    <location>
        <position position="475"/>
    </location>
    <ligand>
        <name>Cu cation</name>
        <dbReference type="ChEBI" id="CHEBI:23378"/>
    </ligand>
</feature>
<name>A0AAD6NN07_DREDA</name>
<feature type="transmembrane region" description="Helical" evidence="5">
    <location>
        <begin position="394"/>
        <end position="415"/>
    </location>
</feature>
<dbReference type="GO" id="GO:0005507">
    <property type="term" value="F:copper ion binding"/>
    <property type="evidence" value="ECO:0007669"/>
    <property type="project" value="UniProtKB-ARBA"/>
</dbReference>
<evidence type="ECO:0000259" key="7">
    <source>
        <dbReference type="PROSITE" id="PS51352"/>
    </source>
</evidence>
<dbReference type="InterPro" id="IPR021538">
    <property type="entry name" value="Syntaxin-5_N"/>
</dbReference>
<evidence type="ECO:0000256" key="4">
    <source>
        <dbReference type="PIRSR" id="PIRSR603782-2"/>
    </source>
</evidence>
<evidence type="ECO:0000256" key="2">
    <source>
        <dbReference type="ARBA" id="ARBA00023008"/>
    </source>
</evidence>
<organism evidence="8 9">
    <name type="scientific">Drechslerella dactyloides</name>
    <name type="common">Nematode-trapping fungus</name>
    <name type="synonym">Arthrobotrys dactyloides</name>
    <dbReference type="NCBI Taxonomy" id="74499"/>
    <lineage>
        <taxon>Eukaryota</taxon>
        <taxon>Fungi</taxon>
        <taxon>Dikarya</taxon>
        <taxon>Ascomycota</taxon>
        <taxon>Pezizomycotina</taxon>
        <taxon>Orbiliomycetes</taxon>
        <taxon>Orbiliales</taxon>
        <taxon>Orbiliaceae</taxon>
        <taxon>Drechslerella</taxon>
    </lineage>
</organism>
<dbReference type="AlphaFoldDB" id="A0AAD6NN07"/>